<keyword evidence="6" id="KW-1185">Reference proteome</keyword>
<dbReference type="SMART" id="SM00355">
    <property type="entry name" value="ZnF_C2H2"/>
    <property type="match status" value="3"/>
</dbReference>
<dbReference type="GO" id="GO:0008270">
    <property type="term" value="F:zinc ion binding"/>
    <property type="evidence" value="ECO:0007669"/>
    <property type="project" value="UniProtKB-KW"/>
</dbReference>
<dbReference type="PROSITE" id="PS00028">
    <property type="entry name" value="ZINC_FINGER_C2H2_1"/>
    <property type="match status" value="1"/>
</dbReference>
<organism evidence="5 6">
    <name type="scientific">Lophiotrema nucula</name>
    <dbReference type="NCBI Taxonomy" id="690887"/>
    <lineage>
        <taxon>Eukaryota</taxon>
        <taxon>Fungi</taxon>
        <taxon>Dikarya</taxon>
        <taxon>Ascomycota</taxon>
        <taxon>Pezizomycotina</taxon>
        <taxon>Dothideomycetes</taxon>
        <taxon>Pleosporomycetidae</taxon>
        <taxon>Pleosporales</taxon>
        <taxon>Lophiotremataceae</taxon>
        <taxon>Lophiotrema</taxon>
    </lineage>
</organism>
<feature type="compositionally biased region" description="Basic and acidic residues" evidence="3">
    <location>
        <begin position="1"/>
        <end position="24"/>
    </location>
</feature>
<keyword evidence="1" id="KW-0862">Zinc</keyword>
<proteinExistence type="predicted"/>
<dbReference type="PROSITE" id="PS50157">
    <property type="entry name" value="ZINC_FINGER_C2H2_2"/>
    <property type="match status" value="1"/>
</dbReference>
<accession>A0A6A5Z9K7</accession>
<feature type="domain" description="C2H2-type" evidence="4">
    <location>
        <begin position="41"/>
        <end position="63"/>
    </location>
</feature>
<dbReference type="Proteomes" id="UP000799770">
    <property type="component" value="Unassembled WGS sequence"/>
</dbReference>
<feature type="compositionally biased region" description="Low complexity" evidence="3">
    <location>
        <begin position="323"/>
        <end position="334"/>
    </location>
</feature>
<protein>
    <recommendedName>
        <fullName evidence="4">C2H2-type domain-containing protein</fullName>
    </recommendedName>
</protein>
<evidence type="ECO:0000256" key="3">
    <source>
        <dbReference type="SAM" id="MobiDB-lite"/>
    </source>
</evidence>
<feature type="region of interest" description="Disordered" evidence="3">
    <location>
        <begin position="1"/>
        <end position="34"/>
    </location>
</feature>
<keyword evidence="1" id="KW-0863">Zinc-finger</keyword>
<evidence type="ECO:0000313" key="6">
    <source>
        <dbReference type="Proteomes" id="UP000799770"/>
    </source>
</evidence>
<evidence type="ECO:0000256" key="1">
    <source>
        <dbReference type="PROSITE-ProRule" id="PRU00042"/>
    </source>
</evidence>
<keyword evidence="1" id="KW-0479">Metal-binding</keyword>
<dbReference type="OrthoDB" id="9368434at2759"/>
<reference evidence="5" key="1">
    <citation type="journal article" date="2020" name="Stud. Mycol.">
        <title>101 Dothideomycetes genomes: a test case for predicting lifestyles and emergence of pathogens.</title>
        <authorList>
            <person name="Haridas S."/>
            <person name="Albert R."/>
            <person name="Binder M."/>
            <person name="Bloem J."/>
            <person name="Labutti K."/>
            <person name="Salamov A."/>
            <person name="Andreopoulos B."/>
            <person name="Baker S."/>
            <person name="Barry K."/>
            <person name="Bills G."/>
            <person name="Bluhm B."/>
            <person name="Cannon C."/>
            <person name="Castanera R."/>
            <person name="Culley D."/>
            <person name="Daum C."/>
            <person name="Ezra D."/>
            <person name="Gonzalez J."/>
            <person name="Henrissat B."/>
            <person name="Kuo A."/>
            <person name="Liang C."/>
            <person name="Lipzen A."/>
            <person name="Lutzoni F."/>
            <person name="Magnuson J."/>
            <person name="Mondo S."/>
            <person name="Nolan M."/>
            <person name="Ohm R."/>
            <person name="Pangilinan J."/>
            <person name="Park H.-J."/>
            <person name="Ramirez L."/>
            <person name="Alfaro M."/>
            <person name="Sun H."/>
            <person name="Tritt A."/>
            <person name="Yoshinaga Y."/>
            <person name="Zwiers L.-H."/>
            <person name="Turgeon B."/>
            <person name="Goodwin S."/>
            <person name="Spatafora J."/>
            <person name="Crous P."/>
            <person name="Grigoriev I."/>
        </authorList>
    </citation>
    <scope>NUCLEOTIDE SEQUENCE</scope>
    <source>
        <strain evidence="5">CBS 627.86</strain>
    </source>
</reference>
<name>A0A6A5Z9K7_9PLEO</name>
<evidence type="ECO:0000259" key="4">
    <source>
        <dbReference type="PROSITE" id="PS50157"/>
    </source>
</evidence>
<evidence type="ECO:0000256" key="2">
    <source>
        <dbReference type="SAM" id="Coils"/>
    </source>
</evidence>
<gene>
    <name evidence="5" type="ORF">BDV96DRAFT_599494</name>
</gene>
<feature type="region of interest" description="Disordered" evidence="3">
    <location>
        <begin position="313"/>
        <end position="448"/>
    </location>
</feature>
<dbReference type="AlphaFoldDB" id="A0A6A5Z9K7"/>
<feature type="compositionally biased region" description="Polar residues" evidence="3">
    <location>
        <begin position="408"/>
        <end position="419"/>
    </location>
</feature>
<dbReference type="InterPro" id="IPR013087">
    <property type="entry name" value="Znf_C2H2_type"/>
</dbReference>
<keyword evidence="2" id="KW-0175">Coiled coil</keyword>
<feature type="coiled-coil region" evidence="2">
    <location>
        <begin position="608"/>
        <end position="635"/>
    </location>
</feature>
<feature type="compositionally biased region" description="Polar residues" evidence="3">
    <location>
        <begin position="313"/>
        <end position="322"/>
    </location>
</feature>
<sequence>MAQETHSDPNANHEHESSGDKEIARSIASRRKSVKPGDALHTCQSCFKQFKRPCDLTKHEKTHLRPWKCNIQTCKYYELGWPTEKERDRHVNDKHASTVPQFKCLFPPCTYSSKRESNCKQHMEKTHNWVYVRSKSNGKRGNTSTDASSTFAPPTPLTPFLEVSDSHILSYSTGIEDSRTIASPKPLVQFLEDSDDVFVSSKVYGKRGDASAENSRAIAPTKPFTPFLETSNDLIVRPAFVYDQYPTADSTDLTVNGDWDDPSFGEPFNLFDPVSDFEFHAGDNFPAPSDADGNLFIPPALADLTALNEGFSETKTGQRQDPGSSATGQSGAQSHETDVRVDSNNSTDHNKSPEGVTTTEPGEVVHNRPSLQKNSRGPSPHRETVSSEPRASRMAASSADEDTKEAQNKTGATTTSPGLVSTKRAHDDQHPTTTQQEPPCKKQKKACQKRNKRRLLSCIFRKQKPDTYNFNNTKFKTCHTTSHEYVSTLLRHLERYHNAIICHCCLATFESPEEGRVHKAAARCTSAGGSQEEKWQNLYSKLCGDGVRHDPAFESACAPQSFLQGEEQNINGEPQETGSLSQATIQLQTPPRTPIVSPQQHTTSLSLDDAERQELERLRQENNKLLRENNVLLRKLLQWESVCGTDLSAG</sequence>
<evidence type="ECO:0000313" key="5">
    <source>
        <dbReference type="EMBL" id="KAF2115955.1"/>
    </source>
</evidence>
<dbReference type="EMBL" id="ML977322">
    <property type="protein sequence ID" value="KAF2115955.1"/>
    <property type="molecule type" value="Genomic_DNA"/>
</dbReference>